<keyword evidence="2" id="KW-1185">Reference proteome</keyword>
<evidence type="ECO:0000313" key="2">
    <source>
        <dbReference type="Proteomes" id="UP000016368"/>
    </source>
</evidence>
<protein>
    <submittedName>
        <fullName evidence="1">Uncharacterized protein</fullName>
    </submittedName>
</protein>
<proteinExistence type="predicted"/>
<dbReference type="Proteomes" id="UP000016368">
    <property type="component" value="Unassembled WGS sequence"/>
</dbReference>
<dbReference type="EMBL" id="AEGR01000106">
    <property type="protein sequence ID" value="EGI75463.1"/>
    <property type="molecule type" value="Genomic_DNA"/>
</dbReference>
<organism evidence="1 2">
    <name type="scientific">Hylemonella gracilis ATCC 19624</name>
    <dbReference type="NCBI Taxonomy" id="887062"/>
    <lineage>
        <taxon>Bacteria</taxon>
        <taxon>Pseudomonadati</taxon>
        <taxon>Pseudomonadota</taxon>
        <taxon>Betaproteobacteria</taxon>
        <taxon>Burkholderiales</taxon>
        <taxon>Comamonadaceae</taxon>
        <taxon>Hylemonella</taxon>
    </lineage>
</organism>
<feature type="non-terminal residue" evidence="1">
    <location>
        <position position="1"/>
    </location>
</feature>
<reference evidence="1 2" key="1">
    <citation type="journal article" date="2011" name="EMBO J.">
        <title>Structural diversity of bacterial flagellar motors.</title>
        <authorList>
            <person name="Chen S."/>
            <person name="Beeby M."/>
            <person name="Murphy G.E."/>
            <person name="Leadbetter J.R."/>
            <person name="Hendrixson D.R."/>
            <person name="Briegel A."/>
            <person name="Li Z."/>
            <person name="Shi J."/>
            <person name="Tocheva E.I."/>
            <person name="Muller A."/>
            <person name="Dobro M.J."/>
            <person name="Jensen G.J."/>
        </authorList>
    </citation>
    <scope>NUCLEOTIDE SEQUENCE [LARGE SCALE GENOMIC DNA]</scope>
    <source>
        <strain evidence="1 2">ATCC 19624</strain>
    </source>
</reference>
<comment type="caution">
    <text evidence="1">The sequence shown here is derived from an EMBL/GenBank/DDBJ whole genome shotgun (WGS) entry which is preliminary data.</text>
</comment>
<accession>F3KXN9</accession>
<dbReference type="AlphaFoldDB" id="F3KXN9"/>
<sequence length="37" mass="4026">GRPYRVAATLGRGKSPIDEGFALIYHARRSQLIGQIG</sequence>
<gene>
    <name evidence="1" type="ORF">HGR_16168</name>
</gene>
<evidence type="ECO:0000313" key="1">
    <source>
        <dbReference type="EMBL" id="EGI75463.1"/>
    </source>
</evidence>
<name>F3KXN9_9BURK</name>